<comment type="caution">
    <text evidence="5">The sequence shown here is derived from an EMBL/GenBank/DDBJ whole genome shotgun (WGS) entry which is preliminary data.</text>
</comment>
<dbReference type="GO" id="GO:0008784">
    <property type="term" value="F:alanine racemase activity"/>
    <property type="evidence" value="ECO:0007669"/>
    <property type="project" value="UniProtKB-EC"/>
</dbReference>
<dbReference type="InterPro" id="IPR001608">
    <property type="entry name" value="Ala_racemase_N"/>
</dbReference>
<proteinExistence type="predicted"/>
<keyword evidence="6" id="KW-1185">Reference proteome</keyword>
<evidence type="ECO:0000313" key="6">
    <source>
        <dbReference type="Proteomes" id="UP001209553"/>
    </source>
</evidence>
<organism evidence="5 6">
    <name type="scientific">Staphylococcus marylandisciuri</name>
    <dbReference type="NCBI Taxonomy" id="2981529"/>
    <lineage>
        <taxon>Bacteria</taxon>
        <taxon>Bacillati</taxon>
        <taxon>Bacillota</taxon>
        <taxon>Bacilli</taxon>
        <taxon>Bacillales</taxon>
        <taxon>Staphylococcaceae</taxon>
        <taxon>Staphylococcus</taxon>
    </lineage>
</organism>
<dbReference type="Gene3D" id="3.20.20.10">
    <property type="entry name" value="Alanine racemase"/>
    <property type="match status" value="1"/>
</dbReference>
<dbReference type="InterPro" id="IPR000821">
    <property type="entry name" value="Ala_racemase"/>
</dbReference>
<name>A0ABT2QMA9_9STAP</name>
<sequence>MAHVEINLSKIQYNALVIGKTLARHHIHFTPVLKCVASDSRIVSKLNEIGLTHFAESRIDNISRYDETENSFTMLRATSQDDLELLVQKCTMSIQTELATIREINEIARKQGVKHQILLMVDWKDGREGVLTYDLINYVREIINMHYINLQGLAFNFMCLSDIAPDENDVKMMTDLIEAVESDTQYRFRLISGGNSSMLPLLMYRDLERINELRIGESLFRGIETTTEGKIASLYQNCITLKAEIIEIKPRININSNEKYLQAILDIGRLDTTIDELAPLNDDITIVGATSDQLMVDLKAQDCYQLGDDIQFGLGYSALSHTMFSHHLKKVYVEDSGIEAINQHLNHRSCTSLN</sequence>
<dbReference type="PANTHER" id="PTHR30511">
    <property type="entry name" value="ALANINE RACEMASE"/>
    <property type="match status" value="1"/>
</dbReference>
<dbReference type="RefSeq" id="WP_262853416.1">
    <property type="nucleotide sequence ID" value="NZ_JAOPKZ010000001.1"/>
</dbReference>
<dbReference type="EC" id="5.1.1.1" evidence="5"/>
<accession>A0ABT2QMA9</accession>
<evidence type="ECO:0000259" key="4">
    <source>
        <dbReference type="Pfam" id="PF01168"/>
    </source>
</evidence>
<evidence type="ECO:0000256" key="1">
    <source>
        <dbReference type="ARBA" id="ARBA00001933"/>
    </source>
</evidence>
<dbReference type="PANTHER" id="PTHR30511:SF3">
    <property type="entry name" value="LYSINE RACEMASE"/>
    <property type="match status" value="1"/>
</dbReference>
<reference evidence="5 6" key="1">
    <citation type="journal article" date="2023" name="Int. J. Syst. Evol. Microbiol.">
        <title>Streptococcus sciuri sp. nov., Staphylococcus marylandisciuri sp. nov. and Staphylococcus americanisciuri sp. nov., isolated from faeces of eastern grey squirrel (Sciurus carolinensis).</title>
        <authorList>
            <person name="Volokhov D.V."/>
            <person name="Zagorodnyaya T.A."/>
            <person name="Furtak V.A."/>
            <person name="Nattanmai G."/>
            <person name="Randall L."/>
            <person name="Jose S."/>
            <person name="Gao Y."/>
            <person name="Eisenberg T."/>
            <person name="Delmonte P."/>
            <person name="Blom J."/>
            <person name="Mitchell K.K."/>
        </authorList>
    </citation>
    <scope>NUCLEOTIDE SEQUENCE [LARGE SCALE GENOMIC DNA]</scope>
    <source>
        <strain evidence="5 6">SQ8-PEA</strain>
    </source>
</reference>
<feature type="domain" description="Alanine racemase N-terminal" evidence="4">
    <location>
        <begin position="6"/>
        <end position="220"/>
    </location>
</feature>
<evidence type="ECO:0000313" key="5">
    <source>
        <dbReference type="EMBL" id="MCU5745110.1"/>
    </source>
</evidence>
<keyword evidence="2" id="KW-0663">Pyridoxal phosphate</keyword>
<evidence type="ECO:0000256" key="2">
    <source>
        <dbReference type="ARBA" id="ARBA00022898"/>
    </source>
</evidence>
<keyword evidence="3 5" id="KW-0413">Isomerase</keyword>
<dbReference type="EMBL" id="JAOPKZ010000001">
    <property type="protein sequence ID" value="MCU5745110.1"/>
    <property type="molecule type" value="Genomic_DNA"/>
</dbReference>
<dbReference type="SUPFAM" id="SSF51419">
    <property type="entry name" value="PLP-binding barrel"/>
    <property type="match status" value="1"/>
</dbReference>
<gene>
    <name evidence="5" type="ORF">N9R04_00055</name>
</gene>
<dbReference type="Pfam" id="PF01168">
    <property type="entry name" value="Ala_racemase_N"/>
    <property type="match status" value="1"/>
</dbReference>
<protein>
    <submittedName>
        <fullName evidence="5">Alanine racemase</fullName>
        <ecNumber evidence="5">5.1.1.1</ecNumber>
    </submittedName>
</protein>
<dbReference type="Proteomes" id="UP001209553">
    <property type="component" value="Unassembled WGS sequence"/>
</dbReference>
<comment type="cofactor">
    <cofactor evidence="1">
        <name>pyridoxal 5'-phosphate</name>
        <dbReference type="ChEBI" id="CHEBI:597326"/>
    </cofactor>
</comment>
<evidence type="ECO:0000256" key="3">
    <source>
        <dbReference type="ARBA" id="ARBA00023235"/>
    </source>
</evidence>
<dbReference type="InterPro" id="IPR029066">
    <property type="entry name" value="PLP-binding_barrel"/>
</dbReference>